<dbReference type="GO" id="GO:0016491">
    <property type="term" value="F:oxidoreductase activity"/>
    <property type="evidence" value="ECO:0007669"/>
    <property type="project" value="UniProtKB-KW"/>
</dbReference>
<evidence type="ECO:0000313" key="7">
    <source>
        <dbReference type="Proteomes" id="UP001382455"/>
    </source>
</evidence>
<dbReference type="PANTHER" id="PTHR43353:SF5">
    <property type="entry name" value="SUCCINATE-SEMIALDEHYDE DEHYDROGENASE, MITOCHONDRIAL"/>
    <property type="match status" value="1"/>
</dbReference>
<dbReference type="InterPro" id="IPR016162">
    <property type="entry name" value="Ald_DH_N"/>
</dbReference>
<dbReference type="Gene3D" id="3.40.309.10">
    <property type="entry name" value="Aldehyde Dehydrogenase, Chain A, domain 2"/>
    <property type="match status" value="1"/>
</dbReference>
<dbReference type="InterPro" id="IPR015590">
    <property type="entry name" value="Aldehyde_DH_dom"/>
</dbReference>
<comment type="similarity">
    <text evidence="1 4">Belongs to the aldehyde dehydrogenase family.</text>
</comment>
<dbReference type="SUPFAM" id="SSF53720">
    <property type="entry name" value="ALDH-like"/>
    <property type="match status" value="1"/>
</dbReference>
<dbReference type="PROSITE" id="PS00687">
    <property type="entry name" value="ALDEHYDE_DEHYDR_GLU"/>
    <property type="match status" value="1"/>
</dbReference>
<dbReference type="InterPro" id="IPR016161">
    <property type="entry name" value="Ald_DH/histidinol_DH"/>
</dbReference>
<dbReference type="InterPro" id="IPR050740">
    <property type="entry name" value="Aldehyde_DH_Superfamily"/>
</dbReference>
<evidence type="ECO:0000256" key="1">
    <source>
        <dbReference type="ARBA" id="ARBA00009986"/>
    </source>
</evidence>
<proteinExistence type="inferred from homology"/>
<dbReference type="InterPro" id="IPR029510">
    <property type="entry name" value="Ald_DH_CS_GLU"/>
</dbReference>
<dbReference type="PANTHER" id="PTHR43353">
    <property type="entry name" value="SUCCINATE-SEMIALDEHYDE DEHYDROGENASE, MITOCHONDRIAL"/>
    <property type="match status" value="1"/>
</dbReference>
<protein>
    <submittedName>
        <fullName evidence="6">NAD-dependent succinate-semialdehyde dehydrogenase</fullName>
        <ecNumber evidence="6">1.2.1.-</ecNumber>
    </submittedName>
</protein>
<evidence type="ECO:0000256" key="2">
    <source>
        <dbReference type="ARBA" id="ARBA00023002"/>
    </source>
</evidence>
<evidence type="ECO:0000313" key="6">
    <source>
        <dbReference type="EMBL" id="MEI4550394.1"/>
    </source>
</evidence>
<dbReference type="Proteomes" id="UP001382455">
    <property type="component" value="Unassembled WGS sequence"/>
</dbReference>
<dbReference type="CDD" id="cd07103">
    <property type="entry name" value="ALDH_F5_SSADH_GabD"/>
    <property type="match status" value="1"/>
</dbReference>
<dbReference type="PROSITE" id="PS00070">
    <property type="entry name" value="ALDEHYDE_DEHYDR_CYS"/>
    <property type="match status" value="1"/>
</dbReference>
<organism evidence="6 7">
    <name type="scientific">Pseudoalteromonas spongiae</name>
    <dbReference type="NCBI Taxonomy" id="298657"/>
    <lineage>
        <taxon>Bacteria</taxon>
        <taxon>Pseudomonadati</taxon>
        <taxon>Pseudomonadota</taxon>
        <taxon>Gammaproteobacteria</taxon>
        <taxon>Alteromonadales</taxon>
        <taxon>Pseudoalteromonadaceae</taxon>
        <taxon>Pseudoalteromonas</taxon>
    </lineage>
</organism>
<dbReference type="InterPro" id="IPR016160">
    <property type="entry name" value="Ald_DH_CS_CYS"/>
</dbReference>
<dbReference type="Pfam" id="PF00171">
    <property type="entry name" value="Aldedh"/>
    <property type="match status" value="1"/>
</dbReference>
<evidence type="ECO:0000256" key="3">
    <source>
        <dbReference type="PROSITE-ProRule" id="PRU10007"/>
    </source>
</evidence>
<gene>
    <name evidence="6" type="ORF">WAE96_12025</name>
</gene>
<reference evidence="6 7" key="1">
    <citation type="submission" date="2023-12" db="EMBL/GenBank/DDBJ databases">
        <title>Friends and Foes: Symbiotic and Algicidal bacterial influence on Karenia brevis blooms.</title>
        <authorList>
            <person name="Fei C."/>
            <person name="Mohamed A.R."/>
            <person name="Booker A."/>
            <person name="Arshad M."/>
            <person name="Klass S."/>
            <person name="Ahn S."/>
            <person name="Gilbert P.M."/>
            <person name="Heil C.A."/>
            <person name="Martinez J.M."/>
            <person name="Amin S.A."/>
        </authorList>
    </citation>
    <scope>NUCLEOTIDE SEQUENCE [LARGE SCALE GENOMIC DNA]</scope>
    <source>
        <strain evidence="6 7">CE15</strain>
    </source>
</reference>
<dbReference type="Gene3D" id="3.40.605.10">
    <property type="entry name" value="Aldehyde Dehydrogenase, Chain A, domain 1"/>
    <property type="match status" value="1"/>
</dbReference>
<sequence length="486" mass="52152">MTTPNLSQLKNQSLIKQSSFVNGSWLSSKNSFDVVNPFNNESLLQVDDIEITQVEDAVSAAKSAQQAWQSTTAYERAAQLKKWGELLTENLDDLALLLTLEQGKPLAEARGEIKYGISYIEWFCEEAKRVYGDTIPALSNSQQVIVTKHPVGVVAAITPWNFPNAMNTRKAAAALAAGCCFIVKPSELTPLSALAMAELSLQAGIPKGVFNVVVGTNAKAIGEVLTTHADIAKFSFTGSTAVGKLLTQQAASTVKRVSMELGGNAPFIVFDDADLEAAATGLIAAKFRNAGQTCVCANRIYLAESIKQPFLAIFTEKLKQLTQGNGLNDVQLGPLINQAAIDKVTELVDTALSEGAHIHYQGEASATGYPATILTNCNNTMEIAQNEIFGPVATIFSFDNEQSAINLANDTEYGLAAYFYSQNINRIMRAANQLKFGMLGINEGIISNAAAPFGGVKQSGYGREGSKVGLDDYLETKYLCLGNLSY</sequence>
<name>A0ABU8ETU6_9GAMM</name>
<dbReference type="RefSeq" id="WP_336435606.1">
    <property type="nucleotide sequence ID" value="NZ_JBAWKS010000001.1"/>
</dbReference>
<keyword evidence="7" id="KW-1185">Reference proteome</keyword>
<feature type="domain" description="Aldehyde dehydrogenase" evidence="5">
    <location>
        <begin position="25"/>
        <end position="478"/>
    </location>
</feature>
<evidence type="ECO:0000256" key="4">
    <source>
        <dbReference type="RuleBase" id="RU003345"/>
    </source>
</evidence>
<keyword evidence="2 4" id="KW-0560">Oxidoreductase</keyword>
<dbReference type="EMBL" id="JBAWKS010000001">
    <property type="protein sequence ID" value="MEI4550394.1"/>
    <property type="molecule type" value="Genomic_DNA"/>
</dbReference>
<dbReference type="InterPro" id="IPR016163">
    <property type="entry name" value="Ald_DH_C"/>
</dbReference>
<feature type="active site" evidence="3">
    <location>
        <position position="260"/>
    </location>
</feature>
<evidence type="ECO:0000259" key="5">
    <source>
        <dbReference type="Pfam" id="PF00171"/>
    </source>
</evidence>
<comment type="caution">
    <text evidence="6">The sequence shown here is derived from an EMBL/GenBank/DDBJ whole genome shotgun (WGS) entry which is preliminary data.</text>
</comment>
<dbReference type="EC" id="1.2.1.-" evidence="6"/>
<accession>A0ABU8ETU6</accession>